<dbReference type="EMBL" id="PZPL01000001">
    <property type="protein sequence ID" value="PTL73269.1"/>
    <property type="molecule type" value="Genomic_DNA"/>
</dbReference>
<accession>A0A2T4UUR6</accession>
<organism evidence="1 2">
    <name type="scientific">Rathayibacter caricis DSM 15933</name>
    <dbReference type="NCBI Taxonomy" id="1328867"/>
    <lineage>
        <taxon>Bacteria</taxon>
        <taxon>Bacillati</taxon>
        <taxon>Actinomycetota</taxon>
        <taxon>Actinomycetes</taxon>
        <taxon>Micrococcales</taxon>
        <taxon>Microbacteriaceae</taxon>
        <taxon>Rathayibacter</taxon>
    </lineage>
</organism>
<dbReference type="RefSeq" id="WP_055787882.1">
    <property type="nucleotide sequence ID" value="NZ_PZPL01000001.1"/>
</dbReference>
<reference evidence="1 2" key="1">
    <citation type="submission" date="2018-03" db="EMBL/GenBank/DDBJ databases">
        <title>Bacteriophage NCPPB3778 and a type I-E CRISPR drive the evolution of the US Biological Select Agent, Rathayibacter toxicus.</title>
        <authorList>
            <person name="Davis E.W.II."/>
            <person name="Tabima J.F."/>
            <person name="Weisberg A.J."/>
            <person name="Dantas Lopes L."/>
            <person name="Wiseman M.S."/>
            <person name="Wiseman M.S."/>
            <person name="Pupko T."/>
            <person name="Belcher M.S."/>
            <person name="Sechler A.J."/>
            <person name="Tancos M.A."/>
            <person name="Schroeder B.K."/>
            <person name="Murray T.D."/>
            <person name="Luster D.G."/>
            <person name="Schneider W.L."/>
            <person name="Rogers E."/>
            <person name="Andreote F.D."/>
            <person name="Grunwald N.J."/>
            <person name="Putnam M.L."/>
            <person name="Chang J.H."/>
        </authorList>
    </citation>
    <scope>NUCLEOTIDE SEQUENCE [LARGE SCALE GENOMIC DNA]</scope>
    <source>
        <strain evidence="1 2">DSM 15933</strain>
    </source>
</reference>
<comment type="caution">
    <text evidence="1">The sequence shown here is derived from an EMBL/GenBank/DDBJ whole genome shotgun (WGS) entry which is preliminary data.</text>
</comment>
<protein>
    <submittedName>
        <fullName evidence="1">Uncharacterized protein</fullName>
    </submittedName>
</protein>
<dbReference type="Proteomes" id="UP000241085">
    <property type="component" value="Unassembled WGS sequence"/>
</dbReference>
<evidence type="ECO:0000313" key="2">
    <source>
        <dbReference type="Proteomes" id="UP000241085"/>
    </source>
</evidence>
<gene>
    <name evidence="1" type="ORF">C1I63_10665</name>
</gene>
<proteinExistence type="predicted"/>
<name>A0A2T4UUR6_9MICO</name>
<evidence type="ECO:0000313" key="1">
    <source>
        <dbReference type="EMBL" id="PTL73269.1"/>
    </source>
</evidence>
<sequence>MSRLPAGPAVRLAEELLARAGCADSARPWVLRTRSGGHRSIDFAALERHVHALDLSEEAVARIALSLATGLPIDLRAALGYLTRDHAELVMTVVACVGGHDRSGSRVRVSADRRSVETVPPLGSWAL</sequence>
<dbReference type="AlphaFoldDB" id="A0A2T4UUR6"/>
<keyword evidence="2" id="KW-1185">Reference proteome</keyword>